<comment type="caution">
    <text evidence="1">The sequence shown here is derived from an EMBL/GenBank/DDBJ whole genome shotgun (WGS) entry which is preliminary data.</text>
</comment>
<proteinExistence type="predicted"/>
<organism evidence="1 2">
    <name type="scientific">Halobacillus litoralis</name>
    <dbReference type="NCBI Taxonomy" id="45668"/>
    <lineage>
        <taxon>Bacteria</taxon>
        <taxon>Bacillati</taxon>
        <taxon>Bacillota</taxon>
        <taxon>Bacilli</taxon>
        <taxon>Bacillales</taxon>
        <taxon>Bacillaceae</taxon>
        <taxon>Halobacillus</taxon>
    </lineage>
</organism>
<protein>
    <submittedName>
        <fullName evidence="1">Uncharacterized protein</fullName>
    </submittedName>
</protein>
<reference evidence="1 2" key="1">
    <citation type="submission" date="2019-11" db="EMBL/GenBank/DDBJ databases">
        <title>Genome sequences of 17 halophilic strains isolated from different environments.</title>
        <authorList>
            <person name="Furrow R.E."/>
        </authorList>
    </citation>
    <scope>NUCLEOTIDE SEQUENCE [LARGE SCALE GENOMIC DNA]</scope>
    <source>
        <strain evidence="1 2">22511_23_Filter</strain>
    </source>
</reference>
<sequence>MEKDSNKMSEEEFQKELKRLFDIQMEQSKIMKKQTGRGMYERVKTDGKGTIIFDSDDKVQRKVWDVEE</sequence>
<dbReference type="AlphaFoldDB" id="A0A845DYB7"/>
<dbReference type="RefSeq" id="WP_160839952.1">
    <property type="nucleotide sequence ID" value="NZ_WMET01000011.1"/>
</dbReference>
<name>A0A845DYB7_9BACI</name>
<evidence type="ECO:0000313" key="2">
    <source>
        <dbReference type="Proteomes" id="UP000460949"/>
    </source>
</evidence>
<evidence type="ECO:0000313" key="1">
    <source>
        <dbReference type="EMBL" id="MYL22038.1"/>
    </source>
</evidence>
<gene>
    <name evidence="1" type="ORF">GLW04_19370</name>
</gene>
<dbReference type="EMBL" id="WMET01000011">
    <property type="protein sequence ID" value="MYL22038.1"/>
    <property type="molecule type" value="Genomic_DNA"/>
</dbReference>
<accession>A0A845DYB7</accession>
<dbReference type="Proteomes" id="UP000460949">
    <property type="component" value="Unassembled WGS sequence"/>
</dbReference>